<sequence length="172" mass="18520">MIELILVMAIIGILSVIGIGSFTQATVKSKDTQRKNDLNQIAKALELYYNDAGSYPSSNGSGQIMCSSTSAPDTCSSPAACTTKFTYCFNGKSTIYLDKLPVDADNARKYYYKPDASLSSFAYYTSLENLEDKDVVVISGTTTKTDWASDGADCGSSPCNYKITETGLIKAK</sequence>
<evidence type="ECO:0000256" key="2">
    <source>
        <dbReference type="ARBA" id="ARBA00022481"/>
    </source>
</evidence>
<dbReference type="Gene3D" id="3.30.700.10">
    <property type="entry name" value="Glycoprotein, Type 4 Pilin"/>
    <property type="match status" value="1"/>
</dbReference>
<evidence type="ECO:0000313" key="7">
    <source>
        <dbReference type="EMBL" id="KKS43114.1"/>
    </source>
</evidence>
<dbReference type="PATRIC" id="fig|1618378.3.peg.260"/>
<keyword evidence="3 6" id="KW-0812">Transmembrane</keyword>
<gene>
    <name evidence="7" type="ORF">UV06_C0002G0016</name>
</gene>
<proteinExistence type="predicted"/>
<reference evidence="7 8" key="1">
    <citation type="journal article" date="2015" name="Nature">
        <title>rRNA introns, odd ribosomes, and small enigmatic genomes across a large radiation of phyla.</title>
        <authorList>
            <person name="Brown C.T."/>
            <person name="Hug L.A."/>
            <person name="Thomas B.C."/>
            <person name="Sharon I."/>
            <person name="Castelle C.J."/>
            <person name="Singh A."/>
            <person name="Wilkins M.J."/>
            <person name="Williams K.H."/>
            <person name="Banfield J.F."/>
        </authorList>
    </citation>
    <scope>NUCLEOTIDE SEQUENCE [LARGE SCALE GENOMIC DNA]</scope>
</reference>
<dbReference type="PANTHER" id="PTHR30093:SF44">
    <property type="entry name" value="TYPE II SECRETION SYSTEM CORE PROTEIN G"/>
    <property type="match status" value="1"/>
</dbReference>
<dbReference type="EMBL" id="LCDA01000002">
    <property type="protein sequence ID" value="KKS43114.1"/>
    <property type="molecule type" value="Genomic_DNA"/>
</dbReference>
<evidence type="ECO:0000256" key="3">
    <source>
        <dbReference type="ARBA" id="ARBA00022692"/>
    </source>
</evidence>
<keyword evidence="2" id="KW-0488">Methylation</keyword>
<dbReference type="InterPro" id="IPR045584">
    <property type="entry name" value="Pilin-like"/>
</dbReference>
<dbReference type="Proteomes" id="UP000033854">
    <property type="component" value="Unassembled WGS sequence"/>
</dbReference>
<comment type="caution">
    <text evidence="7">The sequence shown here is derived from an EMBL/GenBank/DDBJ whole genome shotgun (WGS) entry which is preliminary data.</text>
</comment>
<organism evidence="7 8">
    <name type="scientific">Candidatus Collierbacteria bacterium GW2011_GWA2_42_17</name>
    <dbReference type="NCBI Taxonomy" id="1618378"/>
    <lineage>
        <taxon>Bacteria</taxon>
        <taxon>Candidatus Collieribacteriota</taxon>
    </lineage>
</organism>
<keyword evidence="4 6" id="KW-1133">Transmembrane helix</keyword>
<dbReference type="GO" id="GO:0016020">
    <property type="term" value="C:membrane"/>
    <property type="evidence" value="ECO:0007669"/>
    <property type="project" value="UniProtKB-SubCell"/>
</dbReference>
<evidence type="ECO:0000256" key="6">
    <source>
        <dbReference type="SAM" id="Phobius"/>
    </source>
</evidence>
<keyword evidence="5 6" id="KW-0472">Membrane</keyword>
<evidence type="ECO:0000313" key="8">
    <source>
        <dbReference type="Proteomes" id="UP000033854"/>
    </source>
</evidence>
<dbReference type="SUPFAM" id="SSF54523">
    <property type="entry name" value="Pili subunits"/>
    <property type="match status" value="1"/>
</dbReference>
<accession>A0A0G0Z2Z1</accession>
<comment type="subcellular location">
    <subcellularLocation>
        <location evidence="1">Membrane</location>
        <topology evidence="1">Single-pass membrane protein</topology>
    </subcellularLocation>
</comment>
<dbReference type="PANTHER" id="PTHR30093">
    <property type="entry name" value="GENERAL SECRETION PATHWAY PROTEIN G"/>
    <property type="match status" value="1"/>
</dbReference>
<evidence type="ECO:0000256" key="5">
    <source>
        <dbReference type="ARBA" id="ARBA00023136"/>
    </source>
</evidence>
<protein>
    <submittedName>
        <fullName evidence="7">Type IV pilin</fullName>
    </submittedName>
</protein>
<feature type="transmembrane region" description="Helical" evidence="6">
    <location>
        <begin position="6"/>
        <end position="27"/>
    </location>
</feature>
<evidence type="ECO:0000256" key="4">
    <source>
        <dbReference type="ARBA" id="ARBA00022989"/>
    </source>
</evidence>
<evidence type="ECO:0000256" key="1">
    <source>
        <dbReference type="ARBA" id="ARBA00004167"/>
    </source>
</evidence>
<name>A0A0G0Z2Z1_9BACT</name>
<dbReference type="AlphaFoldDB" id="A0A0G0Z2Z1"/>